<gene>
    <name evidence="1" type="ORF">EV653_2363</name>
</gene>
<sequence length="160" mass="17024">MTMRKVLGLLTGVALVAGAMAVWFLYSAHNAHKNQPAAAPVAAIAWGRTAVDADGLAERSGVRITQVALTGGGGLLDLRFQVLDPNRANSLHDATTPPAVIDESSGLVVRDLLMSHAHTGKYTAGETYYLVFENPGNWIRRGSKVTVLLGKAQVEHVVVR</sequence>
<evidence type="ECO:0000313" key="1">
    <source>
        <dbReference type="EMBL" id="TDW77198.1"/>
    </source>
</evidence>
<proteinExistence type="predicted"/>
<dbReference type="EMBL" id="SODP01000001">
    <property type="protein sequence ID" value="TDW77198.1"/>
    <property type="molecule type" value="Genomic_DNA"/>
</dbReference>
<reference evidence="1 2" key="1">
    <citation type="submission" date="2019-03" db="EMBL/GenBank/DDBJ databases">
        <title>Genomic Encyclopedia of Type Strains, Phase III (KMG-III): the genomes of soil and plant-associated and newly described type strains.</title>
        <authorList>
            <person name="Whitman W."/>
        </authorList>
    </citation>
    <scope>NUCLEOTIDE SEQUENCE [LARGE SCALE GENOMIC DNA]</scope>
    <source>
        <strain evidence="1 2">VKM Ac-2573</strain>
    </source>
</reference>
<accession>A0A4R8CMA2</accession>
<dbReference type="OrthoDB" id="4870456at2"/>
<keyword evidence="2" id="KW-1185">Reference proteome</keyword>
<dbReference type="Proteomes" id="UP000295146">
    <property type="component" value="Unassembled WGS sequence"/>
</dbReference>
<organism evidence="1 2">
    <name type="scientific">Kribbella pratensis</name>
    <dbReference type="NCBI Taxonomy" id="2512112"/>
    <lineage>
        <taxon>Bacteria</taxon>
        <taxon>Bacillati</taxon>
        <taxon>Actinomycetota</taxon>
        <taxon>Actinomycetes</taxon>
        <taxon>Propionibacteriales</taxon>
        <taxon>Kribbellaceae</taxon>
        <taxon>Kribbella</taxon>
    </lineage>
</organism>
<evidence type="ECO:0000313" key="2">
    <source>
        <dbReference type="Proteomes" id="UP000295146"/>
    </source>
</evidence>
<protein>
    <submittedName>
        <fullName evidence="1">Uncharacterized protein</fullName>
    </submittedName>
</protein>
<dbReference type="AlphaFoldDB" id="A0A4R8CMA2"/>
<comment type="caution">
    <text evidence="1">The sequence shown here is derived from an EMBL/GenBank/DDBJ whole genome shotgun (WGS) entry which is preliminary data.</text>
</comment>
<dbReference type="RefSeq" id="WP_134101413.1">
    <property type="nucleotide sequence ID" value="NZ_SODP01000001.1"/>
</dbReference>
<name>A0A4R8CMA2_9ACTN</name>